<keyword evidence="7 18" id="KW-0597">Phosphoprotein</keyword>
<dbReference type="CDD" id="cd16922">
    <property type="entry name" value="HATPase_EvgS-ArcB-TorS-like"/>
    <property type="match status" value="1"/>
</dbReference>
<evidence type="ECO:0000256" key="14">
    <source>
        <dbReference type="ARBA" id="ARBA00022912"/>
    </source>
</evidence>
<dbReference type="InterPro" id="IPR004358">
    <property type="entry name" value="Sig_transdc_His_kin-like_C"/>
</dbReference>
<reference evidence="22" key="1">
    <citation type="submission" date="2021-11" db="EMBL/GenBank/DDBJ databases">
        <authorList>
            <person name="Rodrigo-Torres L."/>
            <person name="Arahal R. D."/>
            <person name="Lucena T."/>
        </authorList>
    </citation>
    <scope>NUCLEOTIDE SEQUENCE</scope>
    <source>
        <strain evidence="22">CECT 7928</strain>
    </source>
</reference>
<dbReference type="InterPro" id="IPR011006">
    <property type="entry name" value="CheY-like_superfamily"/>
</dbReference>
<dbReference type="RefSeq" id="WP_237360045.1">
    <property type="nucleotide sequence ID" value="NZ_CAKLDM010000001.1"/>
</dbReference>
<evidence type="ECO:0000256" key="15">
    <source>
        <dbReference type="ARBA" id="ARBA00022989"/>
    </source>
</evidence>
<dbReference type="EMBL" id="CAKLDM010000001">
    <property type="protein sequence ID" value="CAH0536726.1"/>
    <property type="molecule type" value="Genomic_DNA"/>
</dbReference>
<dbReference type="Pfam" id="PF02518">
    <property type="entry name" value="HATPase_c"/>
    <property type="match status" value="1"/>
</dbReference>
<comment type="subcellular location">
    <subcellularLocation>
        <location evidence="2">Cell inner membrane</location>
        <topology evidence="2">Multi-pass membrane protein</topology>
    </subcellularLocation>
</comment>
<evidence type="ECO:0000256" key="10">
    <source>
        <dbReference type="ARBA" id="ARBA00022741"/>
    </source>
</evidence>
<evidence type="ECO:0000313" key="22">
    <source>
        <dbReference type="EMBL" id="CAH0536726.1"/>
    </source>
</evidence>
<accession>A0ABN8DYK3</accession>
<dbReference type="Gene3D" id="1.10.287.130">
    <property type="match status" value="1"/>
</dbReference>
<dbReference type="Proteomes" id="UP000838748">
    <property type="component" value="Unassembled WGS sequence"/>
</dbReference>
<dbReference type="GO" id="GO:0004673">
    <property type="term" value="F:protein histidine kinase activity"/>
    <property type="evidence" value="ECO:0007669"/>
    <property type="project" value="UniProtKB-EC"/>
</dbReference>
<organism evidence="22 23">
    <name type="scientific">Vibrio marisflavi CECT 7928</name>
    <dbReference type="NCBI Taxonomy" id="634439"/>
    <lineage>
        <taxon>Bacteria</taxon>
        <taxon>Pseudomonadati</taxon>
        <taxon>Pseudomonadota</taxon>
        <taxon>Gammaproteobacteria</taxon>
        <taxon>Vibrionales</taxon>
        <taxon>Vibrionaceae</taxon>
        <taxon>Vibrio</taxon>
    </lineage>
</organism>
<feature type="modified residue" description="4-aspartylphosphate" evidence="18">
    <location>
        <position position="784"/>
    </location>
</feature>
<dbReference type="Pfam" id="PF00512">
    <property type="entry name" value="HisKA"/>
    <property type="match status" value="1"/>
</dbReference>
<keyword evidence="11 22" id="KW-0418">Kinase</keyword>
<keyword evidence="9 19" id="KW-0812">Transmembrane</keyword>
<dbReference type="SUPFAM" id="SSF103190">
    <property type="entry name" value="Sensory domain-like"/>
    <property type="match status" value="1"/>
</dbReference>
<evidence type="ECO:0000256" key="12">
    <source>
        <dbReference type="ARBA" id="ARBA00022801"/>
    </source>
</evidence>
<dbReference type="InterPro" id="IPR053413">
    <property type="entry name" value="AI-2_sensor_kinase/phosphatase"/>
</dbReference>
<feature type="transmembrane region" description="Helical" evidence="19">
    <location>
        <begin position="285"/>
        <end position="306"/>
    </location>
</feature>
<feature type="domain" description="Histidine kinase" evidence="20">
    <location>
        <begin position="488"/>
        <end position="709"/>
    </location>
</feature>
<keyword evidence="13" id="KW-0067">ATP-binding</keyword>
<dbReference type="Gene3D" id="2.20.20.100">
    <property type="entry name" value="LuxQ periplasmic domain, C-terminal subdomain"/>
    <property type="match status" value="1"/>
</dbReference>
<dbReference type="Gene3D" id="3.30.450.220">
    <property type="entry name" value="LuxQ periplasmic domain, N-terminal subdomain"/>
    <property type="match status" value="1"/>
</dbReference>
<dbReference type="CDD" id="cd17546">
    <property type="entry name" value="REC_hyHK_CKI1_RcsC-like"/>
    <property type="match status" value="1"/>
</dbReference>
<evidence type="ECO:0000256" key="2">
    <source>
        <dbReference type="ARBA" id="ARBA00004429"/>
    </source>
</evidence>
<dbReference type="Gene3D" id="3.40.50.2300">
    <property type="match status" value="1"/>
</dbReference>
<dbReference type="InterPro" id="IPR043056">
    <property type="entry name" value="LuxQ-periplasm_N"/>
</dbReference>
<evidence type="ECO:0000256" key="13">
    <source>
        <dbReference type="ARBA" id="ARBA00022840"/>
    </source>
</evidence>
<dbReference type="Gene3D" id="3.30.565.10">
    <property type="entry name" value="Histidine kinase-like ATPase, C-terminal domain"/>
    <property type="match status" value="1"/>
</dbReference>
<name>A0ABN8DYK3_9VIBR</name>
<evidence type="ECO:0000256" key="3">
    <source>
        <dbReference type="ARBA" id="ARBA00012438"/>
    </source>
</evidence>
<dbReference type="SUPFAM" id="SSF55785">
    <property type="entry name" value="PYP-like sensor domain (PAS domain)"/>
    <property type="match status" value="1"/>
</dbReference>
<dbReference type="PROSITE" id="PS50109">
    <property type="entry name" value="HIS_KIN"/>
    <property type="match status" value="1"/>
</dbReference>
<dbReference type="InterPro" id="IPR003594">
    <property type="entry name" value="HATPase_dom"/>
</dbReference>
<dbReference type="Pfam" id="PF00072">
    <property type="entry name" value="Response_reg"/>
    <property type="match status" value="1"/>
</dbReference>
<keyword evidence="10" id="KW-0547">Nucleotide-binding</keyword>
<evidence type="ECO:0000256" key="4">
    <source>
        <dbReference type="ARBA" id="ARBA00019468"/>
    </source>
</evidence>
<evidence type="ECO:0000256" key="16">
    <source>
        <dbReference type="ARBA" id="ARBA00023012"/>
    </source>
</evidence>
<dbReference type="PRINTS" id="PR00344">
    <property type="entry name" value="BCTRLSENSOR"/>
</dbReference>
<dbReference type="Pfam" id="PF09308">
    <property type="entry name" value="LuxQ-periplasm"/>
    <property type="match status" value="1"/>
</dbReference>
<proteinExistence type="predicted"/>
<dbReference type="PROSITE" id="PS50110">
    <property type="entry name" value="RESPONSE_REGULATORY"/>
    <property type="match status" value="1"/>
</dbReference>
<gene>
    <name evidence="22" type="primary">luxQ</name>
    <name evidence="22" type="ORF">VMF7928_00649</name>
</gene>
<dbReference type="InterPro" id="IPR015387">
    <property type="entry name" value="LuxQ-periplasm_dom"/>
</dbReference>
<evidence type="ECO:0000256" key="19">
    <source>
        <dbReference type="SAM" id="Phobius"/>
    </source>
</evidence>
<dbReference type="EC" id="2.7.13.3" evidence="3"/>
<dbReference type="PANTHER" id="PTHR43047">
    <property type="entry name" value="TWO-COMPONENT HISTIDINE PROTEIN KINASE"/>
    <property type="match status" value="1"/>
</dbReference>
<sequence length="857" mass="95399">MDGTSKPPIAVKRKNLATLITRSVFIIVSVLTLMLLFQNYQVSKQIVSLEVARSTLQTSSLLQSIFNFKLTSLEIQQDSYTRSNVLVSAISDSHLSQLDSFFEGIDNMDPALAPDFRFIMRRNKLIWNDTQARFYGITATELSELAQDMSTTSGWRLIKMNSLLGVQYVLARHTPVIDLRTGEAIGLLYIGIVLNNNFILANALRDGSNVDDAVLAAGPTIIASTVDSSRAYSGQSLLENYRDTHERSPFVIAKTDLTINGTKTFLSVYTVQNNERVAQLARSHYTWLGIVLLAVLLVAVLSRIWLRKRVSVDLNALMNYTTEVAESKRVKAYEGSSISEFDQIGRSLELTFKRLSEQERQFQDLFNFSLSPIMLWGRDGELLNMNPSAQKHFNIKDISAKGSKILLESILPQIQMSAQGATLTGVNVPVGNKTYRWNISPIIVNDRVQSVIAQAQDITSFIEAEKQSQAAKEEAEESAKMRADFLARMSHELRTPLNGILGVSQLLKGLLKDRSNLEHVEVLCSSGEHLLAVLDDVLDFSKIEQGQFHIQATEFRLHELVNAVNKIFTPLCEEKGITLGVSSNVDQDCVVYSDQVRLNQILFNLASNAVKFTHEGQVVIAIDIVEKIAQELLLSIHVEDTGIGIEQTRLESIFDPFVQAESTTTREYGGSGLGLAIVNSLVELLNGKIEVHSELEKGSTFSVSLPVEVRQPKVSDKPTSLRVEPATLFDRSLNVLLVEDNHTNAFIARAFCKKYGMEVDWVKDGVSAIEYLEQNTDIDLILMDNQLPNLGGVETTRTIRQQLELTVPIYACTADGMQDTQDAFLSAGANYVIVKPIKEQALNDAFIHYKNHDFPAN</sequence>
<evidence type="ECO:0000256" key="1">
    <source>
        <dbReference type="ARBA" id="ARBA00000085"/>
    </source>
</evidence>
<evidence type="ECO:0000256" key="6">
    <source>
        <dbReference type="ARBA" id="ARBA00022519"/>
    </source>
</evidence>
<dbReference type="CDD" id="cd00082">
    <property type="entry name" value="HisKA"/>
    <property type="match status" value="1"/>
</dbReference>
<keyword evidence="23" id="KW-1185">Reference proteome</keyword>
<evidence type="ECO:0000256" key="7">
    <source>
        <dbReference type="ARBA" id="ARBA00022553"/>
    </source>
</evidence>
<keyword evidence="14" id="KW-0904">Protein phosphatase</keyword>
<evidence type="ECO:0000256" key="9">
    <source>
        <dbReference type="ARBA" id="ARBA00022692"/>
    </source>
</evidence>
<comment type="catalytic activity">
    <reaction evidence="1">
        <text>ATP + protein L-histidine = ADP + protein N-phospho-L-histidine.</text>
        <dbReference type="EC" id="2.7.13.3"/>
    </reaction>
</comment>
<evidence type="ECO:0000256" key="11">
    <source>
        <dbReference type="ARBA" id="ARBA00022777"/>
    </source>
</evidence>
<dbReference type="SMART" id="SM00387">
    <property type="entry name" value="HATPase_c"/>
    <property type="match status" value="1"/>
</dbReference>
<dbReference type="NCBIfam" id="NF041947">
    <property type="entry name" value="LuxQ_Vibrio"/>
    <property type="match status" value="1"/>
</dbReference>
<dbReference type="SUPFAM" id="SSF52172">
    <property type="entry name" value="CheY-like"/>
    <property type="match status" value="1"/>
</dbReference>
<evidence type="ECO:0000313" key="23">
    <source>
        <dbReference type="Proteomes" id="UP000838748"/>
    </source>
</evidence>
<protein>
    <recommendedName>
        <fullName evidence="4">Autoinducer 2 sensor kinase/phosphatase LuxQ</fullName>
        <ecNumber evidence="3">2.7.13.3</ecNumber>
    </recommendedName>
</protein>
<dbReference type="SUPFAM" id="SSF55874">
    <property type="entry name" value="ATPase domain of HSP90 chaperone/DNA topoisomerase II/histidine kinase"/>
    <property type="match status" value="1"/>
</dbReference>
<keyword evidence="16" id="KW-0902">Two-component regulatory system</keyword>
<feature type="domain" description="Response regulatory" evidence="21">
    <location>
        <begin position="734"/>
        <end position="850"/>
    </location>
</feature>
<evidence type="ECO:0000259" key="20">
    <source>
        <dbReference type="PROSITE" id="PS50109"/>
    </source>
</evidence>
<evidence type="ECO:0000256" key="18">
    <source>
        <dbReference type="PROSITE-ProRule" id="PRU00169"/>
    </source>
</evidence>
<evidence type="ECO:0000256" key="5">
    <source>
        <dbReference type="ARBA" id="ARBA00022475"/>
    </source>
</evidence>
<keyword evidence="12" id="KW-0378">Hydrolase</keyword>
<dbReference type="InterPro" id="IPR005467">
    <property type="entry name" value="His_kinase_dom"/>
</dbReference>
<dbReference type="InterPro" id="IPR036097">
    <property type="entry name" value="HisK_dim/P_sf"/>
</dbReference>
<dbReference type="InterPro" id="IPR035965">
    <property type="entry name" value="PAS-like_dom_sf"/>
</dbReference>
<dbReference type="SMART" id="SM00448">
    <property type="entry name" value="REC"/>
    <property type="match status" value="1"/>
</dbReference>
<keyword evidence="15 19" id="KW-1133">Transmembrane helix</keyword>
<keyword evidence="17 19" id="KW-0472">Membrane</keyword>
<dbReference type="PANTHER" id="PTHR43047:SF78">
    <property type="entry name" value="SENSORY_REGULATORY PROTEIN RPFC"/>
    <property type="match status" value="1"/>
</dbReference>
<evidence type="ECO:0000259" key="21">
    <source>
        <dbReference type="PROSITE" id="PS50110"/>
    </source>
</evidence>
<dbReference type="InterPro" id="IPR036890">
    <property type="entry name" value="HATPase_C_sf"/>
</dbReference>
<dbReference type="InterPro" id="IPR029151">
    <property type="entry name" value="Sensor-like_sf"/>
</dbReference>
<dbReference type="Gene3D" id="3.30.450.20">
    <property type="entry name" value="PAS domain"/>
    <property type="match status" value="1"/>
</dbReference>
<dbReference type="InterPro" id="IPR003661">
    <property type="entry name" value="HisK_dim/P_dom"/>
</dbReference>
<keyword evidence="8 22" id="KW-0808">Transferase</keyword>
<keyword evidence="5" id="KW-1003">Cell membrane</keyword>
<evidence type="ECO:0000256" key="17">
    <source>
        <dbReference type="ARBA" id="ARBA00023136"/>
    </source>
</evidence>
<comment type="caution">
    <text evidence="22">The sequence shown here is derived from an EMBL/GenBank/DDBJ whole genome shotgun (WGS) entry which is preliminary data.</text>
</comment>
<dbReference type="InterPro" id="IPR001789">
    <property type="entry name" value="Sig_transdc_resp-reg_receiver"/>
</dbReference>
<keyword evidence="6" id="KW-0997">Cell inner membrane</keyword>
<dbReference type="SUPFAM" id="SSF47384">
    <property type="entry name" value="Homodimeric domain of signal transducing histidine kinase"/>
    <property type="match status" value="1"/>
</dbReference>
<evidence type="ECO:0000256" key="8">
    <source>
        <dbReference type="ARBA" id="ARBA00022679"/>
    </source>
</evidence>
<feature type="transmembrane region" description="Helical" evidence="19">
    <location>
        <begin position="16"/>
        <end position="37"/>
    </location>
</feature>
<dbReference type="SMART" id="SM00388">
    <property type="entry name" value="HisKA"/>
    <property type="match status" value="1"/>
</dbReference>